<reference evidence="3" key="1">
    <citation type="submission" date="2016-10" db="EMBL/GenBank/DDBJ databases">
        <authorList>
            <person name="Varghese N."/>
            <person name="Submissions S."/>
        </authorList>
    </citation>
    <scope>NUCLEOTIDE SEQUENCE [LARGE SCALE GENOMIC DNA]</scope>
    <source>
        <strain evidence="3">IBRC-M 10760</strain>
    </source>
</reference>
<evidence type="ECO:0000313" key="2">
    <source>
        <dbReference type="EMBL" id="SDF26966.1"/>
    </source>
</evidence>
<organism evidence="2 3">
    <name type="scientific">Halorientalis regularis</name>
    <dbReference type="NCBI Taxonomy" id="660518"/>
    <lineage>
        <taxon>Archaea</taxon>
        <taxon>Methanobacteriati</taxon>
        <taxon>Methanobacteriota</taxon>
        <taxon>Stenosarchaea group</taxon>
        <taxon>Halobacteria</taxon>
        <taxon>Halobacteriales</taxon>
        <taxon>Haloarculaceae</taxon>
        <taxon>Halorientalis</taxon>
    </lineage>
</organism>
<dbReference type="Pfam" id="PF06677">
    <property type="entry name" value="Auto_anti-p27"/>
    <property type="match status" value="1"/>
</dbReference>
<dbReference type="Proteomes" id="UP000199076">
    <property type="component" value="Unassembled WGS sequence"/>
</dbReference>
<protein>
    <submittedName>
        <fullName evidence="2">Sjogren's syndrome/scleroderma autoantigen 1 (Autoantigen p27)</fullName>
    </submittedName>
</protein>
<dbReference type="AlphaFoldDB" id="A0A1G7JQ16"/>
<feature type="region of interest" description="Disordered" evidence="1">
    <location>
        <begin position="1"/>
        <end position="30"/>
    </location>
</feature>
<evidence type="ECO:0000313" key="3">
    <source>
        <dbReference type="Proteomes" id="UP000199076"/>
    </source>
</evidence>
<dbReference type="PANTHER" id="PTHR16537">
    <property type="entry name" value="SJOEGREN SYNDROME/SCLERODERMA AUTOANTIGEN 1"/>
    <property type="match status" value="1"/>
</dbReference>
<gene>
    <name evidence="2" type="ORF">SAMN05216218_10521</name>
</gene>
<proteinExistence type="predicted"/>
<keyword evidence="3" id="KW-1185">Reference proteome</keyword>
<feature type="compositionally biased region" description="Polar residues" evidence="1">
    <location>
        <begin position="91"/>
        <end position="111"/>
    </location>
</feature>
<dbReference type="PANTHER" id="PTHR16537:SF1">
    <property type="entry name" value="PROTEIN ZNRD2"/>
    <property type="match status" value="1"/>
</dbReference>
<accession>A0A1G7JQ16</accession>
<feature type="region of interest" description="Disordered" evidence="1">
    <location>
        <begin position="70"/>
        <end position="209"/>
    </location>
</feature>
<dbReference type="STRING" id="660518.SAMN05216218_10521"/>
<evidence type="ECO:0000256" key="1">
    <source>
        <dbReference type="SAM" id="MobiDB-lite"/>
    </source>
</evidence>
<dbReference type="RefSeq" id="WP_092690146.1">
    <property type="nucleotide sequence ID" value="NZ_FNBK01000005.1"/>
</dbReference>
<name>A0A1G7JQ16_9EURY</name>
<dbReference type="OrthoDB" id="26305at2157"/>
<feature type="compositionally biased region" description="Gly residues" evidence="1">
    <location>
        <begin position="197"/>
        <end position="206"/>
    </location>
</feature>
<dbReference type="InterPro" id="IPR051888">
    <property type="entry name" value="UPF0148_domain"/>
</dbReference>
<feature type="compositionally biased region" description="Polar residues" evidence="1">
    <location>
        <begin position="125"/>
        <end position="135"/>
    </location>
</feature>
<feature type="compositionally biased region" description="Polar residues" evidence="1">
    <location>
        <begin position="156"/>
        <end position="171"/>
    </location>
</feature>
<dbReference type="EMBL" id="FNBK01000005">
    <property type="protein sequence ID" value="SDF26966.1"/>
    <property type="molecule type" value="Genomic_DNA"/>
</dbReference>
<sequence length="254" mass="26299">MSDFDKEAEREKLRDKYGRDEDDREATERMSDLLLKGATMTNTHCGTCGDPIFRYEGQEFCSTCQEVVSEADDQQGDGDGTAAGDERSETDQPTDTQSADGATPDTASDQAVSDPPSAPDEPATASDTETPQPGTNGRADAGASATPDLAGHTETTDASNQPADWTSSMDPSVTDAGETAGQSETTAQATAPNPAPTGGGGSGGLAGARDSLEGTIVRLTRQAEASDDLERTRAYLAAVEEAADALAAVKRADR</sequence>
<dbReference type="InterPro" id="IPR009563">
    <property type="entry name" value="SSSCA1"/>
</dbReference>